<evidence type="ECO:0000313" key="4">
    <source>
        <dbReference type="EnsemblPlants" id="OPUNC01G35230.1"/>
    </source>
</evidence>
<evidence type="ECO:0000313" key="5">
    <source>
        <dbReference type="Proteomes" id="UP000026962"/>
    </source>
</evidence>
<keyword evidence="5" id="KW-1185">Reference proteome</keyword>
<dbReference type="EnsemblPlants" id="OPUNC01G35230.1">
    <property type="protein sequence ID" value="OPUNC01G35230.1"/>
    <property type="gene ID" value="OPUNC01G35230"/>
</dbReference>
<evidence type="ECO:0000256" key="1">
    <source>
        <dbReference type="ARBA" id="ARBA00022737"/>
    </source>
</evidence>
<dbReference type="Gene3D" id="3.40.50.150">
    <property type="entry name" value="Vaccinia Virus protein VP39"/>
    <property type="match status" value="1"/>
</dbReference>
<evidence type="ECO:0000256" key="2">
    <source>
        <dbReference type="ARBA" id="ARBA00022946"/>
    </source>
</evidence>
<protein>
    <recommendedName>
        <fullName evidence="6">Pentatricopeptide repeat-containing protein</fullName>
    </recommendedName>
</protein>
<sequence>MRVLTISGLFTVQPGSGGSAGDGEHPVYALTPASRLLVGSVTNLSSTISMMLHPTLLTPLLRIGEWLRCESLDLCIFEQAHGEGLWELADHDATFDALINDGMASDTRFIMDIIVREHGEVAASCTASPPSLASHRRTPLSPTRSSTCGLPGAALDLFRRIPERSLVSWNTAVDALVGNGDHLAALDLFREMQRDTELAPDAYTVQSVLGACG</sequence>
<dbReference type="PANTHER" id="PTHR47926">
    <property type="entry name" value="PENTATRICOPEPTIDE REPEAT-CONTAINING PROTEIN"/>
    <property type="match status" value="1"/>
</dbReference>
<keyword evidence="1" id="KW-0677">Repeat</keyword>
<dbReference type="NCBIfam" id="TIGR00756">
    <property type="entry name" value="PPR"/>
    <property type="match status" value="1"/>
</dbReference>
<dbReference type="InterPro" id="IPR011990">
    <property type="entry name" value="TPR-like_helical_dom_sf"/>
</dbReference>
<dbReference type="Gene3D" id="1.25.40.10">
    <property type="entry name" value="Tetratricopeptide repeat domain"/>
    <property type="match status" value="1"/>
</dbReference>
<proteinExistence type="predicted"/>
<dbReference type="Pfam" id="PF13041">
    <property type="entry name" value="PPR_2"/>
    <property type="match status" value="1"/>
</dbReference>
<dbReference type="InterPro" id="IPR046960">
    <property type="entry name" value="PPR_At4g14850-like_plant"/>
</dbReference>
<organism evidence="4">
    <name type="scientific">Oryza punctata</name>
    <name type="common">Red rice</name>
    <dbReference type="NCBI Taxonomy" id="4537"/>
    <lineage>
        <taxon>Eukaryota</taxon>
        <taxon>Viridiplantae</taxon>
        <taxon>Streptophyta</taxon>
        <taxon>Embryophyta</taxon>
        <taxon>Tracheophyta</taxon>
        <taxon>Spermatophyta</taxon>
        <taxon>Magnoliopsida</taxon>
        <taxon>Liliopsida</taxon>
        <taxon>Poales</taxon>
        <taxon>Poaceae</taxon>
        <taxon>BOP clade</taxon>
        <taxon>Oryzoideae</taxon>
        <taxon>Oryzeae</taxon>
        <taxon>Oryzinae</taxon>
        <taxon>Oryza</taxon>
    </lineage>
</organism>
<evidence type="ECO:0008006" key="6">
    <source>
        <dbReference type="Google" id="ProtNLM"/>
    </source>
</evidence>
<accession>A0A0E0JQQ6</accession>
<dbReference type="InterPro" id="IPR002885">
    <property type="entry name" value="PPR_rpt"/>
</dbReference>
<reference evidence="4" key="2">
    <citation type="submission" date="2018-05" db="EMBL/GenBank/DDBJ databases">
        <title>OpunRS2 (Oryza punctata Reference Sequence Version 2).</title>
        <authorList>
            <person name="Zhang J."/>
            <person name="Kudrna D."/>
            <person name="Lee S."/>
            <person name="Talag J."/>
            <person name="Welchert J."/>
            <person name="Wing R.A."/>
        </authorList>
    </citation>
    <scope>NUCLEOTIDE SEQUENCE [LARGE SCALE GENOMIC DNA]</scope>
</reference>
<dbReference type="InterPro" id="IPR029063">
    <property type="entry name" value="SAM-dependent_MTases_sf"/>
</dbReference>
<dbReference type="AlphaFoldDB" id="A0A0E0JQQ6"/>
<dbReference type="HOGENOM" id="CLU_1296179_0_0_1"/>
<dbReference type="PROSITE" id="PS51375">
    <property type="entry name" value="PPR"/>
    <property type="match status" value="1"/>
</dbReference>
<dbReference type="GO" id="GO:0003723">
    <property type="term" value="F:RNA binding"/>
    <property type="evidence" value="ECO:0007669"/>
    <property type="project" value="InterPro"/>
</dbReference>
<reference evidence="4" key="1">
    <citation type="submission" date="2015-04" db="UniProtKB">
        <authorList>
            <consortium name="EnsemblPlants"/>
        </authorList>
    </citation>
    <scope>IDENTIFICATION</scope>
</reference>
<keyword evidence="2" id="KW-0809">Transit peptide</keyword>
<evidence type="ECO:0000256" key="3">
    <source>
        <dbReference type="PROSITE-ProRule" id="PRU00708"/>
    </source>
</evidence>
<dbReference type="GO" id="GO:0009451">
    <property type="term" value="P:RNA modification"/>
    <property type="evidence" value="ECO:0007669"/>
    <property type="project" value="InterPro"/>
</dbReference>
<dbReference type="Gramene" id="OPUNC01G35230.1">
    <property type="protein sequence ID" value="OPUNC01G35230.1"/>
    <property type="gene ID" value="OPUNC01G35230"/>
</dbReference>
<dbReference type="STRING" id="4537.A0A0E0JQQ6"/>
<feature type="repeat" description="PPR" evidence="3">
    <location>
        <begin position="165"/>
        <end position="195"/>
    </location>
</feature>
<dbReference type="Proteomes" id="UP000026962">
    <property type="component" value="Chromosome 1"/>
</dbReference>
<name>A0A0E0JQQ6_ORYPU</name>
<dbReference type="eggNOG" id="KOG4197">
    <property type="taxonomic scope" value="Eukaryota"/>
</dbReference>
<dbReference type="PANTHER" id="PTHR47926:SF347">
    <property type="entry name" value="PENTATRICOPEPTIDE REPEAT-CONTAINING PROTEIN"/>
    <property type="match status" value="1"/>
</dbReference>